<reference evidence="2 3" key="1">
    <citation type="journal article" date="2016" name="Nat. Commun.">
        <title>Thousands of microbial genomes shed light on interconnected biogeochemical processes in an aquifer system.</title>
        <authorList>
            <person name="Anantharaman K."/>
            <person name="Brown C.T."/>
            <person name="Hug L.A."/>
            <person name="Sharon I."/>
            <person name="Castelle C.J."/>
            <person name="Probst A.J."/>
            <person name="Thomas B.C."/>
            <person name="Singh A."/>
            <person name="Wilkins M.J."/>
            <person name="Karaoz U."/>
            <person name="Brodie E.L."/>
            <person name="Williams K.H."/>
            <person name="Hubbard S.S."/>
            <person name="Banfield J.F."/>
        </authorList>
    </citation>
    <scope>NUCLEOTIDE SEQUENCE [LARGE SCALE GENOMIC DNA]</scope>
</reference>
<dbReference type="EMBL" id="MFJR01000007">
    <property type="protein sequence ID" value="OGG26785.1"/>
    <property type="molecule type" value="Genomic_DNA"/>
</dbReference>
<dbReference type="AlphaFoldDB" id="A0A1F6AQ22"/>
<sequence length="367" mass="42446">MKIAVVHNLPAGGQKRALDEQVKRLSKLHKVDLFTPSDFGYQYPLHFPQSVISIYFSLPKVYRQIAEKINRGKYDVVYVNPCFLTQAPFVLRFLKMPSVYYCPEPKREFYEYIPRKSNFWTYYATLPFRYPIKYIDYENTIHAAKIVTNSVYSKGLIKRIYGKIAYVNYPGVDTELFRPYLNSVSLSPSILTVGDISLHKGHDFIIRSLSLIQKNIRPDLIIVGHGGSEKGYIKRLAASLGVNIKLYEDVTDKELVDIYNKVRVFVYASHNEPFGMVLLEALACGLPVVAVDEGGIKEIVRDSSLGILTKRNLEDFKKAMTRYLKKGQTLKDSRSDPERTERIKRREYVLKNWGWEKSVKELEEYLN</sequence>
<dbReference type="PANTHER" id="PTHR45947:SF3">
    <property type="entry name" value="SULFOQUINOVOSYL TRANSFERASE SQD2"/>
    <property type="match status" value="1"/>
</dbReference>
<gene>
    <name evidence="2" type="ORF">A2960_01280</name>
</gene>
<evidence type="ECO:0000313" key="3">
    <source>
        <dbReference type="Proteomes" id="UP000176609"/>
    </source>
</evidence>
<evidence type="ECO:0000313" key="2">
    <source>
        <dbReference type="EMBL" id="OGG26785.1"/>
    </source>
</evidence>
<organism evidence="2 3">
    <name type="scientific">Candidatus Gottesmanbacteria bacterium RIFCSPLOWO2_01_FULL_39_12b</name>
    <dbReference type="NCBI Taxonomy" id="1798388"/>
    <lineage>
        <taxon>Bacteria</taxon>
        <taxon>Candidatus Gottesmaniibacteriota</taxon>
    </lineage>
</organism>
<dbReference type="Proteomes" id="UP000176609">
    <property type="component" value="Unassembled WGS sequence"/>
</dbReference>
<dbReference type="InterPro" id="IPR001296">
    <property type="entry name" value="Glyco_trans_1"/>
</dbReference>
<dbReference type="InterPro" id="IPR050194">
    <property type="entry name" value="Glycosyltransferase_grp1"/>
</dbReference>
<dbReference type="Gene3D" id="3.40.50.2000">
    <property type="entry name" value="Glycogen Phosphorylase B"/>
    <property type="match status" value="2"/>
</dbReference>
<accession>A0A1F6AQ22</accession>
<dbReference type="Pfam" id="PF00534">
    <property type="entry name" value="Glycos_transf_1"/>
    <property type="match status" value="1"/>
</dbReference>
<dbReference type="SUPFAM" id="SSF53756">
    <property type="entry name" value="UDP-Glycosyltransferase/glycogen phosphorylase"/>
    <property type="match status" value="1"/>
</dbReference>
<feature type="domain" description="Glycosyl transferase family 1" evidence="1">
    <location>
        <begin position="187"/>
        <end position="331"/>
    </location>
</feature>
<proteinExistence type="predicted"/>
<dbReference type="PANTHER" id="PTHR45947">
    <property type="entry name" value="SULFOQUINOVOSYL TRANSFERASE SQD2"/>
    <property type="match status" value="1"/>
</dbReference>
<dbReference type="CDD" id="cd03801">
    <property type="entry name" value="GT4_PimA-like"/>
    <property type="match status" value="1"/>
</dbReference>
<dbReference type="GO" id="GO:0016757">
    <property type="term" value="F:glycosyltransferase activity"/>
    <property type="evidence" value="ECO:0007669"/>
    <property type="project" value="InterPro"/>
</dbReference>
<protein>
    <recommendedName>
        <fullName evidence="1">Glycosyl transferase family 1 domain-containing protein</fullName>
    </recommendedName>
</protein>
<name>A0A1F6AQ22_9BACT</name>
<comment type="caution">
    <text evidence="2">The sequence shown here is derived from an EMBL/GenBank/DDBJ whole genome shotgun (WGS) entry which is preliminary data.</text>
</comment>
<evidence type="ECO:0000259" key="1">
    <source>
        <dbReference type="Pfam" id="PF00534"/>
    </source>
</evidence>